<dbReference type="Proteomes" id="UP001194580">
    <property type="component" value="Unassembled WGS sequence"/>
</dbReference>
<gene>
    <name evidence="1" type="ORF">BGZ95_008532</name>
</gene>
<accession>A0AAD4CZV5</accession>
<protein>
    <submittedName>
        <fullName evidence="1">Uncharacterized protein</fullName>
    </submittedName>
</protein>
<evidence type="ECO:0000313" key="2">
    <source>
        <dbReference type="Proteomes" id="UP001194580"/>
    </source>
</evidence>
<feature type="non-terminal residue" evidence="1">
    <location>
        <position position="1"/>
    </location>
</feature>
<reference evidence="1" key="1">
    <citation type="journal article" date="2020" name="Fungal Divers.">
        <title>Resolving the Mortierellaceae phylogeny through synthesis of multi-gene phylogenetics and phylogenomics.</title>
        <authorList>
            <person name="Vandepol N."/>
            <person name="Liber J."/>
            <person name="Desiro A."/>
            <person name="Na H."/>
            <person name="Kennedy M."/>
            <person name="Barry K."/>
            <person name="Grigoriev I.V."/>
            <person name="Miller A.N."/>
            <person name="O'Donnell K."/>
            <person name="Stajich J.E."/>
            <person name="Bonito G."/>
        </authorList>
    </citation>
    <scope>NUCLEOTIDE SEQUENCE</scope>
    <source>
        <strain evidence="1">NRRL 28262</strain>
    </source>
</reference>
<comment type="caution">
    <text evidence="1">The sequence shown here is derived from an EMBL/GenBank/DDBJ whole genome shotgun (WGS) entry which is preliminary data.</text>
</comment>
<proteinExistence type="predicted"/>
<sequence>MPHCNLLNNTLYNCTYGQLPTIFKDCGNGTCSANVIAGEVASDAMSDDKCLDQCACKEANVPVCSTAFDSICNYGNSSLMACGNAGDIPTVKE</sequence>
<keyword evidence="2" id="KW-1185">Reference proteome</keyword>
<dbReference type="EMBL" id="JAAAIL010004527">
    <property type="protein sequence ID" value="KAG0247634.1"/>
    <property type="molecule type" value="Genomic_DNA"/>
</dbReference>
<organism evidence="1 2">
    <name type="scientific">Linnemannia exigua</name>
    <dbReference type="NCBI Taxonomy" id="604196"/>
    <lineage>
        <taxon>Eukaryota</taxon>
        <taxon>Fungi</taxon>
        <taxon>Fungi incertae sedis</taxon>
        <taxon>Mucoromycota</taxon>
        <taxon>Mortierellomycotina</taxon>
        <taxon>Mortierellomycetes</taxon>
        <taxon>Mortierellales</taxon>
        <taxon>Mortierellaceae</taxon>
        <taxon>Linnemannia</taxon>
    </lineage>
</organism>
<evidence type="ECO:0000313" key="1">
    <source>
        <dbReference type="EMBL" id="KAG0247634.1"/>
    </source>
</evidence>
<dbReference type="AlphaFoldDB" id="A0AAD4CZV5"/>
<name>A0AAD4CZV5_9FUNG</name>